<dbReference type="GO" id="GO:0005886">
    <property type="term" value="C:plasma membrane"/>
    <property type="evidence" value="ECO:0007669"/>
    <property type="project" value="UniProtKB-SubCell"/>
</dbReference>
<evidence type="ECO:0000313" key="14">
    <source>
        <dbReference type="Proteomes" id="UP000824267"/>
    </source>
</evidence>
<gene>
    <name evidence="13" type="ORF">IAC47_03660</name>
</gene>
<keyword evidence="3" id="KW-0813">Transport</keyword>
<dbReference type="PANTHER" id="PTHR46494">
    <property type="entry name" value="CORA FAMILY METAL ION TRANSPORTER (EUROFUNG)"/>
    <property type="match status" value="1"/>
</dbReference>
<dbReference type="SUPFAM" id="SSF144083">
    <property type="entry name" value="Magnesium transport protein CorA, transmembrane region"/>
    <property type="match status" value="1"/>
</dbReference>
<keyword evidence="8" id="KW-0406">Ion transport</keyword>
<dbReference type="CDD" id="cd12822">
    <property type="entry name" value="TmCorA-like"/>
    <property type="match status" value="1"/>
</dbReference>
<dbReference type="InterPro" id="IPR002523">
    <property type="entry name" value="MgTranspt_CorA/ZnTranspt_ZntB"/>
</dbReference>
<sequence length="314" mass="36787">MIETINFDELKWLHVINPDETDYAYLSDTFAFHPLDIEDCRSVNQRPKIDEYDDYYFLILHFPYFDKSNRFIRVKEVKIFWGNDYIVTIGRSHWVVKNLFAQTKEIMQKCKSNTASKEEEELIRKMSSSSDALLYNLLGKLMVETYTLTLRIGSEVDSINYDIFTKKPQKVLEHLSVTRKNIISLNTTFKPQIRVFHKFESGGIKGYAEDMEDYWGNILDQYQKMFDLIEDYGELIEGLSKTFDSLQTNKTNEIMKVLTFLSTIMLPLTVVSSIYGMNVSLPGAESRYAFAGIMIVMVIIAVAFLIYFKRRRWL</sequence>
<dbReference type="Gene3D" id="1.20.58.340">
    <property type="entry name" value="Magnesium transport protein CorA, transmembrane region"/>
    <property type="match status" value="2"/>
</dbReference>
<comment type="caution">
    <text evidence="13">The sequence shown here is derived from an EMBL/GenBank/DDBJ whole genome shotgun (WGS) entry which is preliminary data.</text>
</comment>
<dbReference type="GO" id="GO:0015087">
    <property type="term" value="F:cobalt ion transmembrane transporter activity"/>
    <property type="evidence" value="ECO:0007669"/>
    <property type="project" value="TreeGrafter"/>
</dbReference>
<evidence type="ECO:0000256" key="4">
    <source>
        <dbReference type="ARBA" id="ARBA00022475"/>
    </source>
</evidence>
<dbReference type="InterPro" id="IPR045861">
    <property type="entry name" value="CorA_cytoplasmic_dom"/>
</dbReference>
<dbReference type="FunFam" id="1.20.58.340:FF:000004">
    <property type="entry name" value="Magnesium transport protein CorA"/>
    <property type="match status" value="1"/>
</dbReference>
<organism evidence="13 14">
    <name type="scientific">Candidatus Onthomorpha intestinigallinarum</name>
    <dbReference type="NCBI Taxonomy" id="2840880"/>
    <lineage>
        <taxon>Bacteria</taxon>
        <taxon>Pseudomonadati</taxon>
        <taxon>Bacteroidota</taxon>
        <taxon>Bacteroidia</taxon>
        <taxon>Bacteroidales</taxon>
        <taxon>Candidatus Onthomorpha</taxon>
    </lineage>
</organism>
<evidence type="ECO:0000256" key="8">
    <source>
        <dbReference type="ARBA" id="ARBA00023065"/>
    </source>
</evidence>
<feature type="transmembrane region" description="Helical" evidence="12">
    <location>
        <begin position="288"/>
        <end position="308"/>
    </location>
</feature>
<keyword evidence="4" id="KW-1003">Cell membrane</keyword>
<evidence type="ECO:0000256" key="5">
    <source>
        <dbReference type="ARBA" id="ARBA00022692"/>
    </source>
</evidence>
<dbReference type="AlphaFoldDB" id="A0A9D1RIN7"/>
<evidence type="ECO:0000256" key="11">
    <source>
        <dbReference type="ARBA" id="ARBA00045497"/>
    </source>
</evidence>
<reference evidence="13" key="2">
    <citation type="submission" date="2021-04" db="EMBL/GenBank/DDBJ databases">
        <authorList>
            <person name="Gilroy R."/>
        </authorList>
    </citation>
    <scope>NUCLEOTIDE SEQUENCE</scope>
    <source>
        <strain evidence="13">Gambia16-930</strain>
    </source>
</reference>
<keyword evidence="7 12" id="KW-1133">Transmembrane helix</keyword>
<evidence type="ECO:0000256" key="7">
    <source>
        <dbReference type="ARBA" id="ARBA00022989"/>
    </source>
</evidence>
<dbReference type="Gene3D" id="3.30.460.20">
    <property type="entry name" value="CorA soluble domain-like"/>
    <property type="match status" value="1"/>
</dbReference>
<name>A0A9D1RIN7_9BACT</name>
<keyword evidence="6" id="KW-0460">Magnesium</keyword>
<evidence type="ECO:0000256" key="2">
    <source>
        <dbReference type="ARBA" id="ARBA00009765"/>
    </source>
</evidence>
<dbReference type="Proteomes" id="UP000824267">
    <property type="component" value="Unassembled WGS sequence"/>
</dbReference>
<dbReference type="GO" id="GO:0015095">
    <property type="term" value="F:magnesium ion transmembrane transporter activity"/>
    <property type="evidence" value="ECO:0007669"/>
    <property type="project" value="TreeGrafter"/>
</dbReference>
<evidence type="ECO:0000256" key="3">
    <source>
        <dbReference type="ARBA" id="ARBA00022448"/>
    </source>
</evidence>
<comment type="similarity">
    <text evidence="2">Belongs to the CorA metal ion transporter (MIT) (TC 1.A.35) family.</text>
</comment>
<dbReference type="Pfam" id="PF01544">
    <property type="entry name" value="CorA"/>
    <property type="match status" value="1"/>
</dbReference>
<evidence type="ECO:0000256" key="10">
    <source>
        <dbReference type="ARBA" id="ARBA00034269"/>
    </source>
</evidence>
<comment type="subcellular location">
    <subcellularLocation>
        <location evidence="1">Cell membrane</location>
        <topology evidence="1">Multi-pass membrane protein</topology>
    </subcellularLocation>
</comment>
<comment type="catalytic activity">
    <reaction evidence="10">
        <text>Mg(2+)(in) = Mg(2+)(out)</text>
        <dbReference type="Rhea" id="RHEA:29827"/>
        <dbReference type="ChEBI" id="CHEBI:18420"/>
    </reaction>
</comment>
<accession>A0A9D1RIN7</accession>
<feature type="transmembrane region" description="Helical" evidence="12">
    <location>
        <begin position="257"/>
        <end position="276"/>
    </location>
</feature>
<evidence type="ECO:0000256" key="12">
    <source>
        <dbReference type="SAM" id="Phobius"/>
    </source>
</evidence>
<dbReference type="SUPFAM" id="SSF143865">
    <property type="entry name" value="CorA soluble domain-like"/>
    <property type="match status" value="1"/>
</dbReference>
<protein>
    <submittedName>
        <fullName evidence="13">Magnesium transporter CorA family protein</fullName>
    </submittedName>
</protein>
<evidence type="ECO:0000256" key="1">
    <source>
        <dbReference type="ARBA" id="ARBA00004651"/>
    </source>
</evidence>
<evidence type="ECO:0000313" key="13">
    <source>
        <dbReference type="EMBL" id="HIW87352.1"/>
    </source>
</evidence>
<evidence type="ECO:0000256" key="6">
    <source>
        <dbReference type="ARBA" id="ARBA00022842"/>
    </source>
</evidence>
<keyword evidence="5 12" id="KW-0812">Transmembrane</keyword>
<reference evidence="13" key="1">
    <citation type="journal article" date="2021" name="PeerJ">
        <title>Extensive microbial diversity within the chicken gut microbiome revealed by metagenomics and culture.</title>
        <authorList>
            <person name="Gilroy R."/>
            <person name="Ravi A."/>
            <person name="Getino M."/>
            <person name="Pursley I."/>
            <person name="Horton D.L."/>
            <person name="Alikhan N.F."/>
            <person name="Baker D."/>
            <person name="Gharbi K."/>
            <person name="Hall N."/>
            <person name="Watson M."/>
            <person name="Adriaenssens E.M."/>
            <person name="Foster-Nyarko E."/>
            <person name="Jarju S."/>
            <person name="Secka A."/>
            <person name="Antonio M."/>
            <person name="Oren A."/>
            <person name="Chaudhuri R.R."/>
            <person name="La Ragione R."/>
            <person name="Hildebrand F."/>
            <person name="Pallen M.J."/>
        </authorList>
    </citation>
    <scope>NUCLEOTIDE SEQUENCE</scope>
    <source>
        <strain evidence="13">Gambia16-930</strain>
    </source>
</reference>
<evidence type="ECO:0000256" key="9">
    <source>
        <dbReference type="ARBA" id="ARBA00023136"/>
    </source>
</evidence>
<dbReference type="GO" id="GO:0000287">
    <property type="term" value="F:magnesium ion binding"/>
    <property type="evidence" value="ECO:0007669"/>
    <property type="project" value="TreeGrafter"/>
</dbReference>
<dbReference type="InterPro" id="IPR045863">
    <property type="entry name" value="CorA_TM1_TM2"/>
</dbReference>
<comment type="function">
    <text evidence="11">Mediates influx of magnesium ions. Alternates between open and closed states. Activated by low cytoplasmic Mg(2+) levels. Inactive when cytoplasmic Mg(2+) levels are high.</text>
</comment>
<keyword evidence="9 12" id="KW-0472">Membrane</keyword>
<dbReference type="EMBL" id="DXGG01000124">
    <property type="protein sequence ID" value="HIW87352.1"/>
    <property type="molecule type" value="Genomic_DNA"/>
</dbReference>
<proteinExistence type="inferred from homology"/>
<dbReference type="GO" id="GO:0050897">
    <property type="term" value="F:cobalt ion binding"/>
    <property type="evidence" value="ECO:0007669"/>
    <property type="project" value="TreeGrafter"/>
</dbReference>
<dbReference type="PANTHER" id="PTHR46494:SF1">
    <property type="entry name" value="CORA FAMILY METAL ION TRANSPORTER (EUROFUNG)"/>
    <property type="match status" value="1"/>
</dbReference>